<dbReference type="EMBL" id="QWLB01000003">
    <property type="protein sequence ID" value="RIH93760.1"/>
    <property type="molecule type" value="Genomic_DNA"/>
</dbReference>
<dbReference type="RefSeq" id="WP_119355870.1">
    <property type="nucleotide sequence ID" value="NZ_BJXM01000002.1"/>
</dbReference>
<feature type="transmembrane region" description="Helical" evidence="1">
    <location>
        <begin position="163"/>
        <end position="181"/>
    </location>
</feature>
<evidence type="ECO:0000313" key="3">
    <source>
        <dbReference type="EMBL" id="RIH93760.1"/>
    </source>
</evidence>
<feature type="transmembrane region" description="Helical" evidence="1">
    <location>
        <begin position="93"/>
        <end position="114"/>
    </location>
</feature>
<keyword evidence="3" id="KW-0378">Hydrolase</keyword>
<keyword evidence="3" id="KW-0645">Protease</keyword>
<dbReference type="AlphaFoldDB" id="A0A399FC39"/>
<dbReference type="Pfam" id="PF02517">
    <property type="entry name" value="Rce1-like"/>
    <property type="match status" value="1"/>
</dbReference>
<keyword evidence="4" id="KW-1185">Reference proteome</keyword>
<feature type="transmembrane region" description="Helical" evidence="1">
    <location>
        <begin position="126"/>
        <end position="143"/>
    </location>
</feature>
<evidence type="ECO:0000256" key="1">
    <source>
        <dbReference type="SAM" id="Phobius"/>
    </source>
</evidence>
<keyword evidence="1" id="KW-0812">Transmembrane</keyword>
<dbReference type="PANTHER" id="PTHR39430">
    <property type="entry name" value="MEMBRANE-ASSOCIATED PROTEASE-RELATED"/>
    <property type="match status" value="1"/>
</dbReference>
<sequence length="289" mass="31023">MTLSKPLSNQATLRQIALQILGAIGVFVLGTGLVFGLLLALGLGNAVMHDPVTRMWADVLLAGVLSGLFLLYAQKLGGVPAKAFSFAFGGKDAGFALGAGLLTLSLTGGYMVLLNRVGIHPFTVELPSVGLLLIGFLGELGVLQEEVLNRGFIFRRLLSRYPALVSLLVSAGLFSLTHLFFKKPDFLLISHFLVGMALGYLYLKSGSLVVTTVVHAFHNFAADLFLQGNNDGVSLGIGVFQFAQRLTAPERLIFDVLLALTLLGFTYVVYARGTRLWEPAKRLKAVWGG</sequence>
<evidence type="ECO:0000259" key="2">
    <source>
        <dbReference type="Pfam" id="PF02517"/>
    </source>
</evidence>
<dbReference type="InterPro" id="IPR003675">
    <property type="entry name" value="Rce1/LyrA-like_dom"/>
</dbReference>
<feature type="transmembrane region" description="Helical" evidence="1">
    <location>
        <begin position="186"/>
        <end position="203"/>
    </location>
</feature>
<dbReference type="GO" id="GO:0080120">
    <property type="term" value="P:CAAX-box protein maturation"/>
    <property type="evidence" value="ECO:0007669"/>
    <property type="project" value="UniProtKB-ARBA"/>
</dbReference>
<keyword evidence="1" id="KW-1133">Transmembrane helix</keyword>
<dbReference type="GO" id="GO:0004175">
    <property type="term" value="F:endopeptidase activity"/>
    <property type="evidence" value="ECO:0007669"/>
    <property type="project" value="UniProtKB-ARBA"/>
</dbReference>
<protein>
    <submittedName>
        <fullName evidence="3">CAAX protease self-immunity</fullName>
    </submittedName>
</protein>
<feature type="transmembrane region" description="Helical" evidence="1">
    <location>
        <begin position="20"/>
        <end position="43"/>
    </location>
</feature>
<accession>A0A399FC39</accession>
<keyword evidence="1" id="KW-0472">Membrane</keyword>
<dbReference type="OrthoDB" id="4177129at2"/>
<feature type="transmembrane region" description="Helical" evidence="1">
    <location>
        <begin position="252"/>
        <end position="271"/>
    </location>
</feature>
<feature type="transmembrane region" description="Helical" evidence="1">
    <location>
        <begin position="55"/>
        <end position="73"/>
    </location>
</feature>
<evidence type="ECO:0000313" key="4">
    <source>
        <dbReference type="Proteomes" id="UP000266178"/>
    </source>
</evidence>
<comment type="caution">
    <text evidence="3">The sequence shown here is derived from an EMBL/GenBank/DDBJ whole genome shotgun (WGS) entry which is preliminary data.</text>
</comment>
<feature type="domain" description="CAAX prenyl protease 2/Lysostaphin resistance protein A-like" evidence="2">
    <location>
        <begin position="131"/>
        <end position="220"/>
    </location>
</feature>
<reference evidence="3 4" key="1">
    <citation type="submission" date="2018-08" db="EMBL/GenBank/DDBJ databases">
        <title>Meiothermus granaticius genome AF-68 sequencing project.</title>
        <authorList>
            <person name="Da Costa M.S."/>
            <person name="Albuquerque L."/>
            <person name="Raposo P."/>
            <person name="Froufe H.J.C."/>
            <person name="Barroso C.S."/>
            <person name="Egas C."/>
        </authorList>
    </citation>
    <scope>NUCLEOTIDE SEQUENCE [LARGE SCALE GENOMIC DNA]</scope>
    <source>
        <strain evidence="3 4">AF-68</strain>
    </source>
</reference>
<dbReference type="Proteomes" id="UP000266178">
    <property type="component" value="Unassembled WGS sequence"/>
</dbReference>
<proteinExistence type="predicted"/>
<gene>
    <name evidence="3" type="ORF">Mgrana_00343</name>
</gene>
<dbReference type="GO" id="GO:0006508">
    <property type="term" value="P:proteolysis"/>
    <property type="evidence" value="ECO:0007669"/>
    <property type="project" value="UniProtKB-KW"/>
</dbReference>
<dbReference type="PANTHER" id="PTHR39430:SF1">
    <property type="entry name" value="PROTEASE"/>
    <property type="match status" value="1"/>
</dbReference>
<organism evidence="3 4">
    <name type="scientific">Meiothermus granaticius NBRC 107808</name>
    <dbReference type="NCBI Taxonomy" id="1227551"/>
    <lineage>
        <taxon>Bacteria</taxon>
        <taxon>Thermotogati</taxon>
        <taxon>Deinococcota</taxon>
        <taxon>Deinococci</taxon>
        <taxon>Thermales</taxon>
        <taxon>Thermaceae</taxon>
        <taxon>Meiothermus</taxon>
    </lineage>
</organism>
<name>A0A399FC39_9DEIN</name>